<evidence type="ECO:0000313" key="21">
    <source>
        <dbReference type="Proteomes" id="UP000007490"/>
    </source>
</evidence>
<dbReference type="GO" id="GO:0005737">
    <property type="term" value="C:cytoplasm"/>
    <property type="evidence" value="ECO:0007669"/>
    <property type="project" value="InterPro"/>
</dbReference>
<keyword evidence="21" id="KW-1185">Reference proteome</keyword>
<dbReference type="eggNOG" id="arCOG04869">
    <property type="taxonomic scope" value="Archaea"/>
</dbReference>
<evidence type="ECO:0000256" key="6">
    <source>
        <dbReference type="ARBA" id="ARBA00015129"/>
    </source>
</evidence>
<dbReference type="UniPathway" id="UPA00640">
    <property type="reaction ID" value="UER00698"/>
</dbReference>
<keyword evidence="7 19" id="KW-1003">Cell membrane</keyword>
<keyword evidence="15 19" id="KW-0472">Membrane</keyword>
<evidence type="ECO:0000256" key="5">
    <source>
        <dbReference type="ARBA" id="ARBA00011616"/>
    </source>
</evidence>
<dbReference type="GO" id="GO:0030269">
    <property type="term" value="F:tetrahydromethanopterin S-methyltransferase activity"/>
    <property type="evidence" value="ECO:0007669"/>
    <property type="project" value="UniProtKB-UniRule"/>
</dbReference>
<comment type="catalytic activity">
    <reaction evidence="17 19">
        <text>5-methyl-5,6,7,8-tetrahydromethanopterin + coenzyme M + 2 Na(+)(in) = 5,6,7,8-tetrahydromethanopterin + methyl-coenzyme M + 2 Na(+)(out)</text>
        <dbReference type="Rhea" id="RHEA:53492"/>
        <dbReference type="ChEBI" id="CHEBI:29101"/>
        <dbReference type="ChEBI" id="CHEBI:58103"/>
        <dbReference type="ChEBI" id="CHEBI:58116"/>
        <dbReference type="ChEBI" id="CHEBI:58286"/>
        <dbReference type="ChEBI" id="CHEBI:58319"/>
        <dbReference type="EC" id="7.2.1.4"/>
    </reaction>
</comment>
<dbReference type="InterPro" id="IPR005779">
    <property type="entry name" value="MeTrfase_D"/>
</dbReference>
<dbReference type="EMBL" id="CP002551">
    <property type="protein sequence ID" value="ADZ08607.1"/>
    <property type="molecule type" value="Genomic_DNA"/>
</dbReference>
<dbReference type="GO" id="GO:0032259">
    <property type="term" value="P:methylation"/>
    <property type="evidence" value="ECO:0007669"/>
    <property type="project" value="UniProtKB-KW"/>
</dbReference>
<dbReference type="KEGG" id="mel:Metbo_0355"/>
<reference evidence="21" key="1">
    <citation type="submission" date="2011-02" db="EMBL/GenBank/DDBJ databases">
        <title>Complete sequence of Methanobacterium sp. AL-21.</title>
        <authorList>
            <consortium name="US DOE Joint Genome Institute"/>
            <person name="Lucas S."/>
            <person name="Copeland A."/>
            <person name="Lapidus A."/>
            <person name="Cheng J.-F."/>
            <person name="Goodwin L."/>
            <person name="Pitluck S."/>
            <person name="Chertkov O."/>
            <person name="Detter J.C."/>
            <person name="Han C."/>
            <person name="Tapia R."/>
            <person name="Land M."/>
            <person name="Hauser L."/>
            <person name="Kyrpides N."/>
            <person name="Ivanova N."/>
            <person name="Mikhailova N."/>
            <person name="Pagani I."/>
            <person name="Cadillo-Quiroz H."/>
            <person name="Imachi H."/>
            <person name="Zinder S."/>
            <person name="Liu W."/>
            <person name="Woyke T."/>
        </authorList>
    </citation>
    <scope>NUCLEOTIDE SEQUENCE [LARGE SCALE GENOMIC DNA]</scope>
    <source>
        <strain evidence="21">AL-21</strain>
    </source>
</reference>
<dbReference type="NCBIfam" id="TIGR01112">
    <property type="entry name" value="mtrD"/>
    <property type="match status" value="1"/>
</dbReference>
<evidence type="ECO:0000256" key="12">
    <source>
        <dbReference type="ARBA" id="ARBA00022967"/>
    </source>
</evidence>
<dbReference type="GeneID" id="10276792"/>
<comment type="caution">
    <text evidence="19">Lacks conserved residue(s) required for the propagation of feature annotation.</text>
</comment>
<dbReference type="RefSeq" id="WP_013643958.1">
    <property type="nucleotide sequence ID" value="NC_015216.1"/>
</dbReference>
<dbReference type="GO" id="GO:0005886">
    <property type="term" value="C:plasma membrane"/>
    <property type="evidence" value="ECO:0007669"/>
    <property type="project" value="UniProtKB-SubCell"/>
</dbReference>
<dbReference type="STRING" id="877455.Metbo_0355"/>
<dbReference type="GO" id="GO:0012506">
    <property type="term" value="C:vesicle membrane"/>
    <property type="evidence" value="ECO:0007669"/>
    <property type="project" value="InterPro"/>
</dbReference>
<evidence type="ECO:0000256" key="17">
    <source>
        <dbReference type="ARBA" id="ARBA00044880"/>
    </source>
</evidence>
<evidence type="ECO:0000256" key="14">
    <source>
        <dbReference type="ARBA" id="ARBA00022994"/>
    </source>
</evidence>
<evidence type="ECO:0000256" key="2">
    <source>
        <dbReference type="ARBA" id="ARBA00004651"/>
    </source>
</evidence>
<keyword evidence="10 19" id="KW-0808">Transferase</keyword>
<comment type="pathway">
    <text evidence="3 19">One-carbon metabolism; methanogenesis from CO(2); methyl-coenzyme M from 5,10-methylene-5,6,7,8-tetrahydromethanopterin: step 2/2.</text>
</comment>
<evidence type="ECO:0000256" key="4">
    <source>
        <dbReference type="ARBA" id="ARBA00008822"/>
    </source>
</evidence>
<organism evidence="20 21">
    <name type="scientific">Methanobacterium lacus (strain AL-21)</name>
    <dbReference type="NCBI Taxonomy" id="877455"/>
    <lineage>
        <taxon>Archaea</taxon>
        <taxon>Methanobacteriati</taxon>
        <taxon>Methanobacteriota</taxon>
        <taxon>Methanomada group</taxon>
        <taxon>Methanobacteria</taxon>
        <taxon>Methanobacteriales</taxon>
        <taxon>Methanobacteriaceae</taxon>
        <taxon>Methanobacterium</taxon>
    </lineage>
</organism>
<keyword evidence="14 19" id="KW-0484">Methanogenesis</keyword>
<dbReference type="Pfam" id="PF04207">
    <property type="entry name" value="MtrD"/>
    <property type="match status" value="1"/>
</dbReference>
<dbReference type="HAMAP" id="MF_01097">
    <property type="entry name" value="MtrD"/>
    <property type="match status" value="1"/>
</dbReference>
<evidence type="ECO:0000256" key="16">
    <source>
        <dbReference type="ARBA" id="ARBA00029820"/>
    </source>
</evidence>
<evidence type="ECO:0000256" key="3">
    <source>
        <dbReference type="ARBA" id="ARBA00004839"/>
    </source>
</evidence>
<dbReference type="AlphaFoldDB" id="F0T8R5"/>
<evidence type="ECO:0000256" key="18">
    <source>
        <dbReference type="ARBA" id="ARBA00044970"/>
    </source>
</evidence>
<reference evidence="20 21" key="2">
    <citation type="journal article" date="2014" name="Int. J. Syst. Evol. Microbiol.">
        <title>Methanobacterium paludis sp. nov. and a novel strain of Methanobacterium lacus isolated from northern peatlands.</title>
        <authorList>
            <person name="Cadillo-Quiroz H."/>
            <person name="Brauer S.L."/>
            <person name="Goodson N."/>
            <person name="Yavitt J.B."/>
            <person name="Zinder S.H."/>
        </authorList>
    </citation>
    <scope>NUCLEOTIDE SEQUENCE [LARGE SCALE GENOMIC DNA]</scope>
    <source>
        <strain evidence="20 21">AL-21</strain>
    </source>
</reference>
<comment type="subunit">
    <text evidence="5 19">The complex is composed of 8 subunits; MtrA, MtrB, MtrC, MtrD, MtrE, MtrF, MtrG and MtrH.</text>
</comment>
<feature type="transmembrane region" description="Helical" evidence="19">
    <location>
        <begin position="128"/>
        <end position="154"/>
    </location>
</feature>
<keyword evidence="12 19" id="KW-1278">Translocase</keyword>
<evidence type="ECO:0000256" key="10">
    <source>
        <dbReference type="ARBA" id="ARBA00022679"/>
    </source>
</evidence>
<keyword evidence="9 19" id="KW-0489">Methyltransferase</keyword>
<sequence length="243" mass="24127">MDPLLLIGAISVGGLLIGGGVHFIPVGGAPAAIATATGVGTGTAMLAAGGGMTGLIAAAAMTGQPLWLILASGAIGSMLMIGITMLVGNFIYVWGVGCVPASAKVEYDPITKYEQSKYVTSGTEGHGIPTVCFVSGIIGGALGGIGGGLIYWALYEGLSILPGYQLSALLGGGVSLTAATVAAIFAIGVFFINAVVASYNIGGTIEGFHDPKFKRIPRGALACLIVSIVTGLIAVLLLKGGVF</sequence>
<keyword evidence="11 19" id="KW-0812">Transmembrane</keyword>
<dbReference type="OrthoDB" id="147994at2157"/>
<evidence type="ECO:0000256" key="1">
    <source>
        <dbReference type="ARBA" id="ARBA00002533"/>
    </source>
</evidence>
<dbReference type="Proteomes" id="UP000007490">
    <property type="component" value="Chromosome"/>
</dbReference>
<keyword evidence="8 19" id="KW-0554">One-carbon metabolism</keyword>
<comment type="similarity">
    <text evidence="4 19">Belongs to the MtrD family.</text>
</comment>
<evidence type="ECO:0000256" key="13">
    <source>
        <dbReference type="ARBA" id="ARBA00022989"/>
    </source>
</evidence>
<evidence type="ECO:0000256" key="7">
    <source>
        <dbReference type="ARBA" id="ARBA00022475"/>
    </source>
</evidence>
<comment type="function">
    <text evidence="1 19">Part of a complex that catalyzes the formation of methyl-coenzyme M and tetrahydromethanopterin from coenzyme M and methyl-tetrahydromethanopterin. This is an energy-conserving, sodium-ion translocating step.</text>
</comment>
<dbReference type="HOGENOM" id="CLU_1109510_0_0_2"/>
<feature type="transmembrane region" description="Helical" evidence="19">
    <location>
        <begin position="166"/>
        <end position="199"/>
    </location>
</feature>
<protein>
    <recommendedName>
        <fullName evidence="6 19">Tetrahydromethanopterin S-methyltransferase subunit D</fullName>
        <ecNumber evidence="18 19">7.2.1.4</ecNumber>
    </recommendedName>
    <alternativeName>
        <fullName evidence="16 19">N5-methyltetrahydromethanopterin--coenzyme M methyltransferase subunit D</fullName>
    </alternativeName>
</protein>
<evidence type="ECO:0000256" key="15">
    <source>
        <dbReference type="ARBA" id="ARBA00023136"/>
    </source>
</evidence>
<feature type="transmembrane region" description="Helical" evidence="19">
    <location>
        <begin position="44"/>
        <end position="61"/>
    </location>
</feature>
<dbReference type="GO" id="GO:0006730">
    <property type="term" value="P:one-carbon metabolic process"/>
    <property type="evidence" value="ECO:0007669"/>
    <property type="project" value="UniProtKB-UniRule"/>
</dbReference>
<evidence type="ECO:0000313" key="20">
    <source>
        <dbReference type="EMBL" id="ADZ08607.1"/>
    </source>
</evidence>
<name>F0T8R5_METLA</name>
<dbReference type="PIRSF" id="PIRSF016552">
    <property type="entry name" value="MtrD"/>
    <property type="match status" value="1"/>
</dbReference>
<dbReference type="EC" id="7.2.1.4" evidence="18 19"/>
<evidence type="ECO:0000256" key="9">
    <source>
        <dbReference type="ARBA" id="ARBA00022603"/>
    </source>
</evidence>
<proteinExistence type="inferred from homology"/>
<evidence type="ECO:0000256" key="11">
    <source>
        <dbReference type="ARBA" id="ARBA00022692"/>
    </source>
</evidence>
<comment type="subcellular location">
    <subcellularLocation>
        <location evidence="2 19">Cell membrane</location>
        <topology evidence="2 19">Multi-pass membrane protein</topology>
    </subcellularLocation>
</comment>
<evidence type="ECO:0000256" key="8">
    <source>
        <dbReference type="ARBA" id="ARBA00022563"/>
    </source>
</evidence>
<feature type="transmembrane region" description="Helical" evidence="19">
    <location>
        <begin position="68"/>
        <end position="94"/>
    </location>
</feature>
<dbReference type="GO" id="GO:0019386">
    <property type="term" value="P:methanogenesis, from carbon dioxide"/>
    <property type="evidence" value="ECO:0007669"/>
    <property type="project" value="UniProtKB-UniRule"/>
</dbReference>
<evidence type="ECO:0000256" key="19">
    <source>
        <dbReference type="HAMAP-Rule" id="MF_01097"/>
    </source>
</evidence>
<feature type="transmembrane region" description="Helical" evidence="19">
    <location>
        <begin position="219"/>
        <end position="238"/>
    </location>
</feature>
<gene>
    <name evidence="19" type="primary">mtrD</name>
    <name evidence="20" type="ordered locus">Metbo_0355</name>
</gene>
<accession>F0T8R5</accession>
<keyword evidence="13 19" id="KW-1133">Transmembrane helix</keyword>